<accession>A0A100VQ13</accession>
<dbReference type="AlphaFoldDB" id="A0A100VQ13"/>
<dbReference type="SUPFAM" id="SSF48403">
    <property type="entry name" value="Ankyrin repeat"/>
    <property type="match status" value="1"/>
</dbReference>
<dbReference type="Pfam" id="PF12796">
    <property type="entry name" value="Ank_2"/>
    <property type="match status" value="1"/>
</dbReference>
<dbReference type="Gene3D" id="1.25.40.20">
    <property type="entry name" value="Ankyrin repeat-containing domain"/>
    <property type="match status" value="1"/>
</dbReference>
<evidence type="ECO:0000313" key="5">
    <source>
        <dbReference type="Proteomes" id="UP000069697"/>
    </source>
</evidence>
<gene>
    <name evidence="4" type="ORF">PAHA3_3834</name>
</gene>
<dbReference type="GO" id="GO:0005737">
    <property type="term" value="C:cytoplasm"/>
    <property type="evidence" value="ECO:0007669"/>
    <property type="project" value="TreeGrafter"/>
</dbReference>
<dbReference type="Proteomes" id="UP000069697">
    <property type="component" value="Unassembled WGS sequence"/>
</dbReference>
<comment type="caution">
    <text evidence="4">The sequence shown here is derived from an EMBL/GenBank/DDBJ whole genome shotgun (WGS) entry which is preliminary data.</text>
</comment>
<proteinExistence type="predicted"/>
<reference evidence="4 5" key="1">
    <citation type="journal article" date="2016" name="Genome Announc.">
        <title>Draft Genome Sequence of Paenibacillus amylolyticus Heshi-A3, Isolated from Fermented Rice Bran in a Japanese Fermented Seafood Dish.</title>
        <authorList>
            <person name="Akuzawa S."/>
            <person name="Nagaoka J."/>
            <person name="Kanekatsu M."/>
            <person name="Kubota E."/>
            <person name="Ohtake R."/>
            <person name="Suzuki T."/>
            <person name="Kanesaki Y."/>
        </authorList>
    </citation>
    <scope>NUCLEOTIDE SEQUENCE [LARGE SCALE GENOMIC DNA]</scope>
    <source>
        <strain evidence="4 5">Heshi-A3</strain>
    </source>
</reference>
<reference evidence="5" key="2">
    <citation type="submission" date="2016-01" db="EMBL/GenBank/DDBJ databases">
        <title>Draft Genome Sequence of Paenibacillus amylolyticus Heshi-A3 that Was Isolated from Fermented Rice Bran with Aging Salted Mackerel, Which Was Named Heshiko as Traditional Fermented Seafood in Japan.</title>
        <authorList>
            <person name="Akuzawa S."/>
            <person name="Nakagawa J."/>
            <person name="Kanekatsu T."/>
            <person name="Kubota E."/>
            <person name="Ohtake R."/>
            <person name="Suzuki T."/>
            <person name="Kanesaki Y."/>
        </authorList>
    </citation>
    <scope>NUCLEOTIDE SEQUENCE [LARGE SCALE GENOMIC DNA]</scope>
    <source>
        <strain evidence="5">Heshi-A3</strain>
    </source>
</reference>
<dbReference type="PANTHER" id="PTHR24189:SF71">
    <property type="entry name" value="ANKYRIN REPEAT DOMAIN 39"/>
    <property type="match status" value="1"/>
</dbReference>
<keyword evidence="2 3" id="KW-0040">ANK repeat</keyword>
<organism evidence="4 5">
    <name type="scientific">Paenibacillus amylolyticus</name>
    <dbReference type="NCBI Taxonomy" id="1451"/>
    <lineage>
        <taxon>Bacteria</taxon>
        <taxon>Bacillati</taxon>
        <taxon>Bacillota</taxon>
        <taxon>Bacilli</taxon>
        <taxon>Bacillales</taxon>
        <taxon>Paenibacillaceae</taxon>
        <taxon>Paenibacillus</taxon>
    </lineage>
</organism>
<name>A0A100VQ13_PAEAM</name>
<protein>
    <submittedName>
        <fullName evidence="4">Ankyrin repeat-containing protein</fullName>
    </submittedName>
</protein>
<dbReference type="RefSeq" id="WP_062836261.1">
    <property type="nucleotide sequence ID" value="NZ_BCNV01000003.1"/>
</dbReference>
<dbReference type="EMBL" id="BCNV01000003">
    <property type="protein sequence ID" value="GAS83744.1"/>
    <property type="molecule type" value="Genomic_DNA"/>
</dbReference>
<evidence type="ECO:0000313" key="4">
    <source>
        <dbReference type="EMBL" id="GAS83744.1"/>
    </source>
</evidence>
<sequence length="351" mass="39126">MAKKKATLPAHMEKLVKDNAIATVKEVFEQCEWDARGGYSKGTALSFRHISDELVRWLVEQGADINARDKYQRTPLHAHASHWSGNVPLFLELGADLDAVDYQNETPLHAAVNGYRTKVVQELVNQGATINVQNKQGNTPLAKGLVNCRNSDIVNLAEIAAILLDAGASVTPDMKESVKRIGKDFEFVREKFNKDKVDEVSDALIKLYQLFDVEPVANRIMHDGTTPIQVKATTWTKQHQELWEYLIPAQGHAQTVQGEVIRITGRVSHEVLDNGGGNWDAEYRKMLEALIHHLSTGAPLALAHLQEAADLVSRLRNGYDFDAPARLSELAVLWVLANPQPVDMTQPEYSR</sequence>
<dbReference type="SMART" id="SM00248">
    <property type="entry name" value="ANK"/>
    <property type="match status" value="4"/>
</dbReference>
<dbReference type="InterPro" id="IPR036770">
    <property type="entry name" value="Ankyrin_rpt-contain_sf"/>
</dbReference>
<feature type="repeat" description="ANK" evidence="3">
    <location>
        <begin position="103"/>
        <end position="135"/>
    </location>
</feature>
<dbReference type="PROSITE" id="PS50088">
    <property type="entry name" value="ANK_REPEAT"/>
    <property type="match status" value="1"/>
</dbReference>
<dbReference type="PANTHER" id="PTHR24189">
    <property type="entry name" value="MYOTROPHIN"/>
    <property type="match status" value="1"/>
</dbReference>
<evidence type="ECO:0000256" key="1">
    <source>
        <dbReference type="ARBA" id="ARBA00022737"/>
    </source>
</evidence>
<dbReference type="InterPro" id="IPR050745">
    <property type="entry name" value="Multifunctional_regulatory"/>
</dbReference>
<evidence type="ECO:0000256" key="2">
    <source>
        <dbReference type="ARBA" id="ARBA00023043"/>
    </source>
</evidence>
<evidence type="ECO:0000256" key="3">
    <source>
        <dbReference type="PROSITE-ProRule" id="PRU00023"/>
    </source>
</evidence>
<dbReference type="InterPro" id="IPR002110">
    <property type="entry name" value="Ankyrin_rpt"/>
</dbReference>
<keyword evidence="1" id="KW-0677">Repeat</keyword>
<dbReference type="Pfam" id="PF13637">
    <property type="entry name" value="Ank_4"/>
    <property type="match status" value="1"/>
</dbReference>
<dbReference type="PROSITE" id="PS50297">
    <property type="entry name" value="ANK_REP_REGION"/>
    <property type="match status" value="1"/>
</dbReference>